<feature type="active site" evidence="10">
    <location>
        <position position="19"/>
    </location>
</feature>
<evidence type="ECO:0000256" key="2">
    <source>
        <dbReference type="ARBA" id="ARBA00012052"/>
    </source>
</evidence>
<comment type="caution">
    <text evidence="14">The sequence shown here is derived from an EMBL/GenBank/DDBJ whole genome shotgun (WGS) entry which is preliminary data.</text>
</comment>
<keyword evidence="15" id="KW-1185">Reference proteome</keyword>
<dbReference type="NCBIfam" id="TIGR00154">
    <property type="entry name" value="ispE"/>
    <property type="match status" value="1"/>
</dbReference>
<dbReference type="InterPro" id="IPR036554">
    <property type="entry name" value="GHMP_kinase_C_sf"/>
</dbReference>
<dbReference type="Pfam" id="PF00288">
    <property type="entry name" value="GHMP_kinases_N"/>
    <property type="match status" value="1"/>
</dbReference>
<evidence type="ECO:0000256" key="10">
    <source>
        <dbReference type="HAMAP-Rule" id="MF_00061"/>
    </source>
</evidence>
<comment type="catalytic activity">
    <reaction evidence="10">
        <text>4-CDP-2-C-methyl-D-erythritol + ATP = 4-CDP-2-C-methyl-D-erythritol 2-phosphate + ADP + H(+)</text>
        <dbReference type="Rhea" id="RHEA:18437"/>
        <dbReference type="ChEBI" id="CHEBI:15378"/>
        <dbReference type="ChEBI" id="CHEBI:30616"/>
        <dbReference type="ChEBI" id="CHEBI:57823"/>
        <dbReference type="ChEBI" id="CHEBI:57919"/>
        <dbReference type="ChEBI" id="CHEBI:456216"/>
        <dbReference type="EC" id="2.7.1.148"/>
    </reaction>
</comment>
<keyword evidence="5 10" id="KW-0547">Nucleotide-binding</keyword>
<dbReference type="NCBIfam" id="NF011202">
    <property type="entry name" value="PRK14608.1"/>
    <property type="match status" value="1"/>
</dbReference>
<dbReference type="InterPro" id="IPR013750">
    <property type="entry name" value="GHMP_kinase_C_dom"/>
</dbReference>
<gene>
    <name evidence="10" type="primary">ispE</name>
    <name evidence="14" type="ORF">QO034_09540</name>
</gene>
<dbReference type="EMBL" id="JASNJE010000009">
    <property type="protein sequence ID" value="MDK3073351.1"/>
    <property type="molecule type" value="Genomic_DNA"/>
</dbReference>
<dbReference type="HAMAP" id="MF_00061">
    <property type="entry name" value="IspE"/>
    <property type="match status" value="1"/>
</dbReference>
<evidence type="ECO:0000256" key="5">
    <source>
        <dbReference type="ARBA" id="ARBA00022741"/>
    </source>
</evidence>
<name>A0ABT7FE06_9RHOB</name>
<sequence length="308" mass="32026">MTAADAQVRGAVREFAPAKINLTLHVTGQRGDGYHMLDSLVVFADVGDWITVSPSEALRLRITGPFCAGVPVDHGNLVLRAAAAVNVATADILLEKNLPSAAGIGGGSSDAAALLRAVRRSHGVAALSLAEALSLGADVPMCLEPGAVRVSGIGDRLQRVNDIPPLPAVLVNPGVAVPTGEVFRALTAKGNPPMPPFTTGSSFGDTIGWLRRQRNDLQPPAILQAPVIAEVLKALDGEGALLSRMSGSGATCFGLFDSAEAAQKTADRLKRTCVGWWVARTTLNPGRGIASPDPEIARTAPQDRRDTT</sequence>
<comment type="pathway">
    <text evidence="10">Isoprenoid biosynthesis; isopentenyl diphosphate biosynthesis via DXP pathway; isopentenyl diphosphate from 1-deoxy-D-xylulose 5-phosphate: step 3/6.</text>
</comment>
<dbReference type="GO" id="GO:0050515">
    <property type="term" value="F:4-(cytidine 5'-diphospho)-2-C-methyl-D-erythritol kinase activity"/>
    <property type="evidence" value="ECO:0007669"/>
    <property type="project" value="UniProtKB-EC"/>
</dbReference>
<dbReference type="Proteomes" id="UP001227126">
    <property type="component" value="Unassembled WGS sequence"/>
</dbReference>
<comment type="similarity">
    <text evidence="1 10">Belongs to the GHMP kinase family. IspE subfamily.</text>
</comment>
<feature type="active site" evidence="10">
    <location>
        <position position="138"/>
    </location>
</feature>
<feature type="domain" description="GHMP kinase C-terminal" evidence="13">
    <location>
        <begin position="204"/>
        <end position="273"/>
    </location>
</feature>
<keyword evidence="7 10" id="KW-0067">ATP-binding</keyword>
<evidence type="ECO:0000256" key="7">
    <source>
        <dbReference type="ARBA" id="ARBA00022840"/>
    </source>
</evidence>
<feature type="region of interest" description="Disordered" evidence="11">
    <location>
        <begin position="287"/>
        <end position="308"/>
    </location>
</feature>
<feature type="domain" description="GHMP kinase N-terminal" evidence="12">
    <location>
        <begin position="76"/>
        <end position="140"/>
    </location>
</feature>
<dbReference type="InterPro" id="IPR014721">
    <property type="entry name" value="Ribsml_uS5_D2-typ_fold_subgr"/>
</dbReference>
<dbReference type="PANTHER" id="PTHR43527">
    <property type="entry name" value="4-DIPHOSPHOCYTIDYL-2-C-METHYL-D-ERYTHRITOL KINASE, CHLOROPLASTIC"/>
    <property type="match status" value="1"/>
</dbReference>
<comment type="function">
    <text evidence="10">Catalyzes the phosphorylation of the position 2 hydroxy group of 4-diphosphocytidyl-2C-methyl-D-erythritol.</text>
</comment>
<keyword evidence="4 10" id="KW-0808">Transferase</keyword>
<reference evidence="14 15" key="1">
    <citation type="submission" date="2023-05" db="EMBL/GenBank/DDBJ databases">
        <title>Sedimentitalea sp. nov. JM2-8.</title>
        <authorList>
            <person name="Huang J."/>
        </authorList>
    </citation>
    <scope>NUCLEOTIDE SEQUENCE [LARGE SCALE GENOMIC DNA]</scope>
    <source>
        <strain evidence="14 15">JM2-8</strain>
    </source>
</reference>
<evidence type="ECO:0000256" key="4">
    <source>
        <dbReference type="ARBA" id="ARBA00022679"/>
    </source>
</evidence>
<dbReference type="SUPFAM" id="SSF54211">
    <property type="entry name" value="Ribosomal protein S5 domain 2-like"/>
    <property type="match status" value="1"/>
</dbReference>
<dbReference type="InterPro" id="IPR004424">
    <property type="entry name" value="IspE"/>
</dbReference>
<dbReference type="SUPFAM" id="SSF55060">
    <property type="entry name" value="GHMP Kinase, C-terminal domain"/>
    <property type="match status" value="1"/>
</dbReference>
<proteinExistence type="inferred from homology"/>
<organism evidence="14 15">
    <name type="scientific">Sedimentitalea xiamensis</name>
    <dbReference type="NCBI Taxonomy" id="3050037"/>
    <lineage>
        <taxon>Bacteria</taxon>
        <taxon>Pseudomonadati</taxon>
        <taxon>Pseudomonadota</taxon>
        <taxon>Alphaproteobacteria</taxon>
        <taxon>Rhodobacterales</taxon>
        <taxon>Paracoccaceae</taxon>
        <taxon>Sedimentitalea</taxon>
    </lineage>
</organism>
<dbReference type="PIRSF" id="PIRSF010376">
    <property type="entry name" value="IspE"/>
    <property type="match status" value="1"/>
</dbReference>
<evidence type="ECO:0000313" key="14">
    <source>
        <dbReference type="EMBL" id="MDK3073351.1"/>
    </source>
</evidence>
<feature type="binding site" evidence="10">
    <location>
        <begin position="99"/>
        <end position="109"/>
    </location>
    <ligand>
        <name>ATP</name>
        <dbReference type="ChEBI" id="CHEBI:30616"/>
    </ligand>
</feature>
<evidence type="ECO:0000256" key="6">
    <source>
        <dbReference type="ARBA" id="ARBA00022777"/>
    </source>
</evidence>
<evidence type="ECO:0000256" key="3">
    <source>
        <dbReference type="ARBA" id="ARBA00017473"/>
    </source>
</evidence>
<accession>A0ABT7FE06</accession>
<dbReference type="InterPro" id="IPR006204">
    <property type="entry name" value="GHMP_kinase_N_dom"/>
</dbReference>
<dbReference type="Gene3D" id="3.30.70.890">
    <property type="entry name" value="GHMP kinase, C-terminal domain"/>
    <property type="match status" value="1"/>
</dbReference>
<evidence type="ECO:0000256" key="11">
    <source>
        <dbReference type="SAM" id="MobiDB-lite"/>
    </source>
</evidence>
<evidence type="ECO:0000259" key="12">
    <source>
        <dbReference type="Pfam" id="PF00288"/>
    </source>
</evidence>
<evidence type="ECO:0000259" key="13">
    <source>
        <dbReference type="Pfam" id="PF08544"/>
    </source>
</evidence>
<evidence type="ECO:0000313" key="15">
    <source>
        <dbReference type="Proteomes" id="UP001227126"/>
    </source>
</evidence>
<dbReference type="Gene3D" id="3.30.230.10">
    <property type="match status" value="1"/>
</dbReference>
<dbReference type="InterPro" id="IPR020568">
    <property type="entry name" value="Ribosomal_Su5_D2-typ_SF"/>
</dbReference>
<dbReference type="RefSeq" id="WP_284485291.1">
    <property type="nucleotide sequence ID" value="NZ_JASNJE010000009.1"/>
</dbReference>
<keyword evidence="6 10" id="KW-0418">Kinase</keyword>
<evidence type="ECO:0000256" key="9">
    <source>
        <dbReference type="ARBA" id="ARBA00032554"/>
    </source>
</evidence>
<evidence type="ECO:0000256" key="8">
    <source>
        <dbReference type="ARBA" id="ARBA00023229"/>
    </source>
</evidence>
<dbReference type="PANTHER" id="PTHR43527:SF2">
    <property type="entry name" value="4-DIPHOSPHOCYTIDYL-2-C-METHYL-D-ERYTHRITOL KINASE, CHLOROPLASTIC"/>
    <property type="match status" value="1"/>
</dbReference>
<dbReference type="Pfam" id="PF08544">
    <property type="entry name" value="GHMP_kinases_C"/>
    <property type="match status" value="1"/>
</dbReference>
<dbReference type="EC" id="2.7.1.148" evidence="2 10"/>
<keyword evidence="8 10" id="KW-0414">Isoprene biosynthesis</keyword>
<protein>
    <recommendedName>
        <fullName evidence="3 10">4-diphosphocytidyl-2-C-methyl-D-erythritol kinase</fullName>
        <shortName evidence="10">CMK</shortName>
        <ecNumber evidence="2 10">2.7.1.148</ecNumber>
    </recommendedName>
    <alternativeName>
        <fullName evidence="9 10">4-(cytidine-5'-diphospho)-2-C-methyl-D-erythritol kinase</fullName>
    </alternativeName>
</protein>
<evidence type="ECO:0000256" key="1">
    <source>
        <dbReference type="ARBA" id="ARBA00009684"/>
    </source>
</evidence>